<comment type="caution">
    <text evidence="3">The sequence shown here is derived from an EMBL/GenBank/DDBJ whole genome shotgun (WGS) entry which is preliminary data.</text>
</comment>
<evidence type="ECO:0008006" key="5">
    <source>
        <dbReference type="Google" id="ProtNLM"/>
    </source>
</evidence>
<reference evidence="3" key="2">
    <citation type="submission" date="2023-06" db="EMBL/GenBank/DDBJ databases">
        <authorList>
            <person name="Ma L."/>
            <person name="Liu K.-W."/>
            <person name="Li Z."/>
            <person name="Hsiao Y.-Y."/>
            <person name="Qi Y."/>
            <person name="Fu T."/>
            <person name="Tang G."/>
            <person name="Zhang D."/>
            <person name="Sun W.-H."/>
            <person name="Liu D.-K."/>
            <person name="Li Y."/>
            <person name="Chen G.-Z."/>
            <person name="Liu X.-D."/>
            <person name="Liao X.-Y."/>
            <person name="Jiang Y.-T."/>
            <person name="Yu X."/>
            <person name="Hao Y."/>
            <person name="Huang J."/>
            <person name="Zhao X.-W."/>
            <person name="Ke S."/>
            <person name="Chen Y.-Y."/>
            <person name="Wu W.-L."/>
            <person name="Hsu J.-L."/>
            <person name="Lin Y.-F."/>
            <person name="Huang M.-D."/>
            <person name="Li C.-Y."/>
            <person name="Huang L."/>
            <person name="Wang Z.-W."/>
            <person name="Zhao X."/>
            <person name="Zhong W.-Y."/>
            <person name="Peng D.-H."/>
            <person name="Ahmad S."/>
            <person name="Lan S."/>
            <person name="Zhang J.-S."/>
            <person name="Tsai W.-C."/>
            <person name="Van De Peer Y."/>
            <person name="Liu Z.-J."/>
        </authorList>
    </citation>
    <scope>NUCLEOTIDE SEQUENCE</scope>
    <source>
        <strain evidence="3">CP</strain>
        <tissue evidence="3">Leaves</tissue>
    </source>
</reference>
<dbReference type="InterPro" id="IPR002156">
    <property type="entry name" value="RNaseH_domain"/>
</dbReference>
<accession>A0AAV9DC11</accession>
<proteinExistence type="predicted"/>
<evidence type="ECO:0000259" key="2">
    <source>
        <dbReference type="Pfam" id="PF13456"/>
    </source>
</evidence>
<reference evidence="3" key="1">
    <citation type="journal article" date="2023" name="Nat. Commun.">
        <title>Diploid and tetraploid genomes of Acorus and the evolution of monocots.</title>
        <authorList>
            <person name="Ma L."/>
            <person name="Liu K.W."/>
            <person name="Li Z."/>
            <person name="Hsiao Y.Y."/>
            <person name="Qi Y."/>
            <person name="Fu T."/>
            <person name="Tang G.D."/>
            <person name="Zhang D."/>
            <person name="Sun W.H."/>
            <person name="Liu D.K."/>
            <person name="Li Y."/>
            <person name="Chen G.Z."/>
            <person name="Liu X.D."/>
            <person name="Liao X.Y."/>
            <person name="Jiang Y.T."/>
            <person name="Yu X."/>
            <person name="Hao Y."/>
            <person name="Huang J."/>
            <person name="Zhao X.W."/>
            <person name="Ke S."/>
            <person name="Chen Y.Y."/>
            <person name="Wu W.L."/>
            <person name="Hsu J.L."/>
            <person name="Lin Y.F."/>
            <person name="Huang M.D."/>
            <person name="Li C.Y."/>
            <person name="Huang L."/>
            <person name="Wang Z.W."/>
            <person name="Zhao X."/>
            <person name="Zhong W.Y."/>
            <person name="Peng D.H."/>
            <person name="Ahmad S."/>
            <person name="Lan S."/>
            <person name="Zhang J.S."/>
            <person name="Tsai W.C."/>
            <person name="Van de Peer Y."/>
            <person name="Liu Z.J."/>
        </authorList>
    </citation>
    <scope>NUCLEOTIDE SEQUENCE</scope>
    <source>
        <strain evidence="3">CP</strain>
    </source>
</reference>
<dbReference type="InterPro" id="IPR052343">
    <property type="entry name" value="Retrotransposon-Effector_Assoc"/>
</dbReference>
<dbReference type="InterPro" id="IPR012337">
    <property type="entry name" value="RNaseH-like_sf"/>
</dbReference>
<dbReference type="AlphaFoldDB" id="A0AAV9DC11"/>
<organism evidence="3 4">
    <name type="scientific">Acorus calamus</name>
    <name type="common">Sweet flag</name>
    <dbReference type="NCBI Taxonomy" id="4465"/>
    <lineage>
        <taxon>Eukaryota</taxon>
        <taxon>Viridiplantae</taxon>
        <taxon>Streptophyta</taxon>
        <taxon>Embryophyta</taxon>
        <taxon>Tracheophyta</taxon>
        <taxon>Spermatophyta</taxon>
        <taxon>Magnoliopsida</taxon>
        <taxon>Liliopsida</taxon>
        <taxon>Acoraceae</taxon>
        <taxon>Acorus</taxon>
    </lineage>
</organism>
<dbReference type="PANTHER" id="PTHR46890:SF48">
    <property type="entry name" value="RNA-DIRECTED DNA POLYMERASE"/>
    <property type="match status" value="1"/>
</dbReference>
<dbReference type="InterPro" id="IPR044730">
    <property type="entry name" value="RNase_H-like_dom_plant"/>
</dbReference>
<dbReference type="Proteomes" id="UP001180020">
    <property type="component" value="Unassembled WGS sequence"/>
</dbReference>
<dbReference type="InterPro" id="IPR043502">
    <property type="entry name" value="DNA/RNA_pol_sf"/>
</dbReference>
<dbReference type="CDD" id="cd06222">
    <property type="entry name" value="RNase_H_like"/>
    <property type="match status" value="1"/>
</dbReference>
<sequence length="323" mass="36335">MACVKVDLRKAFDSVRWDFLENVLVGMNFPSLRIRWVMQCVRTASYSVLVNGSPQGFFTSKCGLRQGDPCSPLLFVLAMQALSSMIESEGKGLRELIQGVGQLLWGPPETITVNNFLRDGRWVKPWRWPANFEYLWEEISQLEAGDSGSDILIWSMNKIGVASPTSAVNSLREQRSSPSWCKEIWHLVQPPRFSLLAWQGALTRLPTMDRLLQQGLVRENQWIVEGIKLCVNHGATKIWSESDSTTALAWANGRGIIPWSAFRLLRQLSSLLSNVKSWKSSHVYREGNTVADYLASAQSEVGSQFDINSIPTFLLGHGAKYLE</sequence>
<name>A0AAV9DC11_ACOCL</name>
<dbReference type="GO" id="GO:0003676">
    <property type="term" value="F:nucleic acid binding"/>
    <property type="evidence" value="ECO:0007669"/>
    <property type="project" value="InterPro"/>
</dbReference>
<dbReference type="InterPro" id="IPR000477">
    <property type="entry name" value="RT_dom"/>
</dbReference>
<feature type="domain" description="Reverse transcriptase" evidence="1">
    <location>
        <begin position="3"/>
        <end position="88"/>
    </location>
</feature>
<keyword evidence="4" id="KW-1185">Reference proteome</keyword>
<dbReference type="PANTHER" id="PTHR46890">
    <property type="entry name" value="NON-LTR RETROLELEMENT REVERSE TRANSCRIPTASE-LIKE PROTEIN-RELATED"/>
    <property type="match status" value="1"/>
</dbReference>
<evidence type="ECO:0000313" key="3">
    <source>
        <dbReference type="EMBL" id="KAK1299121.1"/>
    </source>
</evidence>
<gene>
    <name evidence="3" type="ORF">QJS10_CPB14g01336</name>
</gene>
<protein>
    <recommendedName>
        <fullName evidence="5">Reverse transcriptase domain-containing protein</fullName>
    </recommendedName>
</protein>
<feature type="domain" description="RNase H type-1" evidence="2">
    <location>
        <begin position="219"/>
        <end position="296"/>
    </location>
</feature>
<dbReference type="Pfam" id="PF13456">
    <property type="entry name" value="RVT_3"/>
    <property type="match status" value="1"/>
</dbReference>
<dbReference type="Pfam" id="PF00078">
    <property type="entry name" value="RVT_1"/>
    <property type="match status" value="1"/>
</dbReference>
<dbReference type="GO" id="GO:0004523">
    <property type="term" value="F:RNA-DNA hybrid ribonuclease activity"/>
    <property type="evidence" value="ECO:0007669"/>
    <property type="project" value="InterPro"/>
</dbReference>
<dbReference type="Gene3D" id="3.30.420.10">
    <property type="entry name" value="Ribonuclease H-like superfamily/Ribonuclease H"/>
    <property type="match status" value="1"/>
</dbReference>
<dbReference type="SUPFAM" id="SSF56672">
    <property type="entry name" value="DNA/RNA polymerases"/>
    <property type="match status" value="1"/>
</dbReference>
<dbReference type="InterPro" id="IPR036397">
    <property type="entry name" value="RNaseH_sf"/>
</dbReference>
<dbReference type="SUPFAM" id="SSF53098">
    <property type="entry name" value="Ribonuclease H-like"/>
    <property type="match status" value="1"/>
</dbReference>
<evidence type="ECO:0000259" key="1">
    <source>
        <dbReference type="Pfam" id="PF00078"/>
    </source>
</evidence>
<evidence type="ECO:0000313" key="4">
    <source>
        <dbReference type="Proteomes" id="UP001180020"/>
    </source>
</evidence>
<dbReference type="EMBL" id="JAUJYO010000014">
    <property type="protein sequence ID" value="KAK1299121.1"/>
    <property type="molecule type" value="Genomic_DNA"/>
</dbReference>